<feature type="domain" description="Glycoside hydrolase family 42 N-terminal" evidence="4">
    <location>
        <begin position="60"/>
        <end position="166"/>
    </location>
</feature>
<comment type="caution">
    <text evidence="5">The sequence shown here is derived from an EMBL/GenBank/DDBJ whole genome shotgun (WGS) entry which is preliminary data.</text>
</comment>
<dbReference type="GO" id="GO:0005975">
    <property type="term" value="P:carbohydrate metabolic process"/>
    <property type="evidence" value="ECO:0007669"/>
    <property type="project" value="InterPro"/>
</dbReference>
<dbReference type="GO" id="GO:0009341">
    <property type="term" value="C:beta-galactosidase complex"/>
    <property type="evidence" value="ECO:0007669"/>
    <property type="project" value="InterPro"/>
</dbReference>
<name>A0A1G2HGJ6_9BACT</name>
<sequence length="337" mass="39563">MKRKFLKILFAILIIIYAPFVFLYGFLFLGSVEPAQEITWGITFSHSQAEDLGLDWEQAYISLLDELGARNVRVPIYWDELEKEQGQFDFSKWDWQLEELEKREGKAILVVGFKQPRWPECRFPDWYDHETSQPAKDKQLFQMLRTVVSHYRDNPIVGAWQVENEPLFAFGVCPKADMGLLDAEIKLVRGLDSSRPIIVTDSGEWSLWYQTGKRADVLGTTLYRVVHSPTLGFVSYDFFNPTFYARKASILKFFKPDSRIIVSELQAEPWVADPPLSKNSLEEQYKTMSPEQFRQNMDFARRTGFDEFYLWGAEWLVWLKNQGEMEIWDEARKLFAE</sequence>
<proteinExistence type="predicted"/>
<dbReference type="AlphaFoldDB" id="A0A1G2HGJ6"/>
<accession>A0A1G2HGJ6</accession>
<dbReference type="Pfam" id="PF02449">
    <property type="entry name" value="Glyco_hydro_42"/>
    <property type="match status" value="1"/>
</dbReference>
<keyword evidence="3" id="KW-0812">Transmembrane</keyword>
<dbReference type="InterPro" id="IPR017853">
    <property type="entry name" value="GH"/>
</dbReference>
<evidence type="ECO:0000256" key="3">
    <source>
        <dbReference type="SAM" id="Phobius"/>
    </source>
</evidence>
<keyword evidence="1" id="KW-0378">Hydrolase</keyword>
<dbReference type="InterPro" id="IPR013529">
    <property type="entry name" value="Glyco_hydro_42_N"/>
</dbReference>
<keyword evidence="2" id="KW-0326">Glycosidase</keyword>
<dbReference type="GO" id="GO:0004565">
    <property type="term" value="F:beta-galactosidase activity"/>
    <property type="evidence" value="ECO:0007669"/>
    <property type="project" value="InterPro"/>
</dbReference>
<evidence type="ECO:0000313" key="5">
    <source>
        <dbReference type="EMBL" id="OGZ61008.1"/>
    </source>
</evidence>
<organism evidence="5 6">
    <name type="scientific">Candidatus Spechtbacteria bacterium RIFCSPLOWO2_01_FULL_43_12</name>
    <dbReference type="NCBI Taxonomy" id="1802162"/>
    <lineage>
        <taxon>Bacteria</taxon>
        <taxon>Candidatus Spechtiibacteriota</taxon>
    </lineage>
</organism>
<evidence type="ECO:0000256" key="2">
    <source>
        <dbReference type="ARBA" id="ARBA00023295"/>
    </source>
</evidence>
<dbReference type="SUPFAM" id="SSF51445">
    <property type="entry name" value="(Trans)glycosidases"/>
    <property type="match status" value="1"/>
</dbReference>
<evidence type="ECO:0000256" key="1">
    <source>
        <dbReference type="ARBA" id="ARBA00022801"/>
    </source>
</evidence>
<protein>
    <recommendedName>
        <fullName evidence="4">Glycoside hydrolase family 42 N-terminal domain-containing protein</fullName>
    </recommendedName>
</protein>
<feature type="transmembrane region" description="Helical" evidence="3">
    <location>
        <begin position="7"/>
        <end position="29"/>
    </location>
</feature>
<reference evidence="5 6" key="1">
    <citation type="journal article" date="2016" name="Nat. Commun.">
        <title>Thousands of microbial genomes shed light on interconnected biogeochemical processes in an aquifer system.</title>
        <authorList>
            <person name="Anantharaman K."/>
            <person name="Brown C.T."/>
            <person name="Hug L.A."/>
            <person name="Sharon I."/>
            <person name="Castelle C.J."/>
            <person name="Probst A.J."/>
            <person name="Thomas B.C."/>
            <person name="Singh A."/>
            <person name="Wilkins M.J."/>
            <person name="Karaoz U."/>
            <person name="Brodie E.L."/>
            <person name="Williams K.H."/>
            <person name="Hubbard S.S."/>
            <person name="Banfield J.F."/>
        </authorList>
    </citation>
    <scope>NUCLEOTIDE SEQUENCE [LARGE SCALE GENOMIC DNA]</scope>
</reference>
<dbReference type="Gene3D" id="3.20.20.80">
    <property type="entry name" value="Glycosidases"/>
    <property type="match status" value="1"/>
</dbReference>
<dbReference type="Proteomes" id="UP000178835">
    <property type="component" value="Unassembled WGS sequence"/>
</dbReference>
<dbReference type="EMBL" id="MHOH01000009">
    <property type="protein sequence ID" value="OGZ61008.1"/>
    <property type="molecule type" value="Genomic_DNA"/>
</dbReference>
<gene>
    <name evidence="5" type="ORF">A2919_00720</name>
</gene>
<keyword evidence="3" id="KW-0472">Membrane</keyword>
<evidence type="ECO:0000259" key="4">
    <source>
        <dbReference type="Pfam" id="PF02449"/>
    </source>
</evidence>
<keyword evidence="3" id="KW-1133">Transmembrane helix</keyword>
<evidence type="ECO:0000313" key="6">
    <source>
        <dbReference type="Proteomes" id="UP000178835"/>
    </source>
</evidence>